<dbReference type="SUPFAM" id="SSF53955">
    <property type="entry name" value="Lysozyme-like"/>
    <property type="match status" value="1"/>
</dbReference>
<feature type="domain" description="Transglycosylase SLT" evidence="2">
    <location>
        <begin position="115"/>
        <end position="214"/>
    </location>
</feature>
<organism evidence="3 4">
    <name type="scientific">Stygiobacter electus</name>
    <dbReference type="NCBI Taxonomy" id="3032292"/>
    <lineage>
        <taxon>Bacteria</taxon>
        <taxon>Pseudomonadati</taxon>
        <taxon>Ignavibacteriota</taxon>
        <taxon>Ignavibacteria</taxon>
        <taxon>Ignavibacteriales</taxon>
        <taxon>Melioribacteraceae</taxon>
        <taxon>Stygiobacter</taxon>
    </lineage>
</organism>
<dbReference type="RefSeq" id="WP_321534856.1">
    <property type="nucleotide sequence ID" value="NZ_JARGDL010000002.1"/>
</dbReference>
<evidence type="ECO:0000313" key="3">
    <source>
        <dbReference type="EMBL" id="MDF1611092.1"/>
    </source>
</evidence>
<dbReference type="Proteomes" id="UP001221302">
    <property type="component" value="Unassembled WGS sequence"/>
</dbReference>
<dbReference type="Pfam" id="PF01464">
    <property type="entry name" value="SLT"/>
    <property type="match status" value="1"/>
</dbReference>
<dbReference type="InterPro" id="IPR008258">
    <property type="entry name" value="Transglycosylase_SLT_dom_1"/>
</dbReference>
<name>A0AAE3NZQ0_9BACT</name>
<comment type="caution">
    <text evidence="3">The sequence shown here is derived from an EMBL/GenBank/DDBJ whole genome shotgun (WGS) entry which is preliminary data.</text>
</comment>
<dbReference type="AlphaFoldDB" id="A0AAE3NZQ0"/>
<keyword evidence="1" id="KW-1133">Transmembrane helix</keyword>
<evidence type="ECO:0000259" key="2">
    <source>
        <dbReference type="Pfam" id="PF01464"/>
    </source>
</evidence>
<keyword evidence="4" id="KW-1185">Reference proteome</keyword>
<gene>
    <name evidence="3" type="ORF">P0M35_02945</name>
</gene>
<accession>A0AAE3NZQ0</accession>
<evidence type="ECO:0000256" key="1">
    <source>
        <dbReference type="SAM" id="Phobius"/>
    </source>
</evidence>
<evidence type="ECO:0000313" key="4">
    <source>
        <dbReference type="Proteomes" id="UP001221302"/>
    </source>
</evidence>
<dbReference type="InterPro" id="IPR023346">
    <property type="entry name" value="Lysozyme-like_dom_sf"/>
</dbReference>
<protein>
    <submittedName>
        <fullName evidence="3">Lytic transglycosylase domain-containing protein</fullName>
    </submittedName>
</protein>
<dbReference type="Gene3D" id="1.10.530.10">
    <property type="match status" value="1"/>
</dbReference>
<sequence length="315" mass="36686">MTEKKNTYLLIAIIIILFSAIGFTYFYLNAKIKDAIRQQPIIITENERRIYSPPVPESLLFCGEKVPLEDFDVRERIEREFLVNTYWHSATLLYLKRANRWFPVIEKILDENEIPDDFKYLAVAESGLINVVSPVGATGFWQLMEATAKKYGLEINNEVDERYDVEKSTLAACKYLKEAKEKLGSWTLAGASYNFGVTGLENQIQKQQTKNYYNLYLNDETFRFIARIVALKEIFKNPKNYGFYVTDDELYPELEYDEIKVNYPIKNLVTFAKSQGINYKLLKLFNPWLRNSSLLNKNKKTYIIKIAKGSYVIGN</sequence>
<keyword evidence="1" id="KW-0472">Membrane</keyword>
<feature type="transmembrane region" description="Helical" evidence="1">
    <location>
        <begin position="7"/>
        <end position="28"/>
    </location>
</feature>
<keyword evidence="1" id="KW-0812">Transmembrane</keyword>
<reference evidence="3" key="1">
    <citation type="submission" date="2023-03" db="EMBL/GenBank/DDBJ databases">
        <title>Stygiobacter electus gen. nov., sp. nov., facultatively anaerobic thermotolerant bacterium of the class Ignavibacteria from a well of Yessentuki mineral water deposit.</title>
        <authorList>
            <person name="Podosokorskaya O.A."/>
            <person name="Elcheninov A.G."/>
            <person name="Petrova N.F."/>
            <person name="Zavarzina D.G."/>
            <person name="Kublanov I.V."/>
            <person name="Merkel A.Y."/>
        </authorList>
    </citation>
    <scope>NUCLEOTIDE SEQUENCE</scope>
    <source>
        <strain evidence="3">09-Me</strain>
    </source>
</reference>
<dbReference type="CDD" id="cd16894">
    <property type="entry name" value="MltD-like"/>
    <property type="match status" value="1"/>
</dbReference>
<dbReference type="EMBL" id="JARGDL010000002">
    <property type="protein sequence ID" value="MDF1611092.1"/>
    <property type="molecule type" value="Genomic_DNA"/>
</dbReference>
<proteinExistence type="predicted"/>